<dbReference type="RefSeq" id="WP_262431164.1">
    <property type="nucleotide sequence ID" value="NZ_JACRTE010000001.1"/>
</dbReference>
<gene>
    <name evidence="2" type="ORF">H8706_01160</name>
</gene>
<comment type="caution">
    <text evidence="2">The sequence shown here is derived from an EMBL/GenBank/DDBJ whole genome shotgun (WGS) entry which is preliminary data.</text>
</comment>
<feature type="region of interest" description="Disordered" evidence="1">
    <location>
        <begin position="47"/>
        <end position="67"/>
    </location>
</feature>
<keyword evidence="3" id="KW-1185">Reference proteome</keyword>
<organism evidence="2 3">
    <name type="scientific">Qingrenia yutianensis</name>
    <dbReference type="NCBI Taxonomy" id="2763676"/>
    <lineage>
        <taxon>Bacteria</taxon>
        <taxon>Bacillati</taxon>
        <taxon>Bacillota</taxon>
        <taxon>Clostridia</taxon>
        <taxon>Eubacteriales</taxon>
        <taxon>Oscillospiraceae</taxon>
        <taxon>Qingrenia</taxon>
    </lineage>
</organism>
<sequence>MAQKGKIFVRVTLSKAQIPIIGAHVNYVKSNGVKNILLNTQLTDENGKTGEIEFDTPNEENSQNDINPDDRFFTCDIIVTHPSYYTTYIKNVQIFANQTTVQEVNVLPIEEDSDPAGIYETIDITSQDL</sequence>
<dbReference type="EMBL" id="JACRTE010000001">
    <property type="protein sequence ID" value="MBC8595479.1"/>
    <property type="molecule type" value="Genomic_DNA"/>
</dbReference>
<accession>A0A926FBT8</accession>
<dbReference type="Proteomes" id="UP000647416">
    <property type="component" value="Unassembled WGS sequence"/>
</dbReference>
<protein>
    <submittedName>
        <fullName evidence="2">Uncharacterized protein</fullName>
    </submittedName>
</protein>
<proteinExistence type="predicted"/>
<dbReference type="AlphaFoldDB" id="A0A926FBT8"/>
<evidence type="ECO:0000256" key="1">
    <source>
        <dbReference type="SAM" id="MobiDB-lite"/>
    </source>
</evidence>
<reference evidence="2" key="1">
    <citation type="submission" date="2020-08" db="EMBL/GenBank/DDBJ databases">
        <title>Genome public.</title>
        <authorList>
            <person name="Liu C."/>
            <person name="Sun Q."/>
        </authorList>
    </citation>
    <scope>NUCLEOTIDE SEQUENCE</scope>
    <source>
        <strain evidence="2">NSJ-50</strain>
    </source>
</reference>
<name>A0A926FBT8_9FIRM</name>
<evidence type="ECO:0000313" key="3">
    <source>
        <dbReference type="Proteomes" id="UP000647416"/>
    </source>
</evidence>
<evidence type="ECO:0000313" key="2">
    <source>
        <dbReference type="EMBL" id="MBC8595479.1"/>
    </source>
</evidence>